<comment type="cofactor">
    <cofactor evidence="1">
        <name>Mg(2+)</name>
        <dbReference type="ChEBI" id="CHEBI:18420"/>
    </cofactor>
</comment>
<evidence type="ECO:0000256" key="13">
    <source>
        <dbReference type="RuleBase" id="RU362021"/>
    </source>
</evidence>
<organism evidence="15 16">
    <name type="scientific">Aulographum hederae CBS 113979</name>
    <dbReference type="NCBI Taxonomy" id="1176131"/>
    <lineage>
        <taxon>Eukaryota</taxon>
        <taxon>Fungi</taxon>
        <taxon>Dikarya</taxon>
        <taxon>Ascomycota</taxon>
        <taxon>Pezizomycotina</taxon>
        <taxon>Dothideomycetes</taxon>
        <taxon>Pleosporomycetidae</taxon>
        <taxon>Aulographales</taxon>
        <taxon>Aulographaceae</taxon>
    </lineage>
</organism>
<dbReference type="GO" id="GO:0000309">
    <property type="term" value="F:nicotinamide-nucleotide adenylyltransferase activity"/>
    <property type="evidence" value="ECO:0007669"/>
    <property type="project" value="UniProtKB-EC"/>
</dbReference>
<dbReference type="UniPathway" id="UPA00253">
    <property type="reaction ID" value="UER00600"/>
</dbReference>
<dbReference type="SUPFAM" id="SSF52374">
    <property type="entry name" value="Nucleotidylyl transferase"/>
    <property type="match status" value="1"/>
</dbReference>
<dbReference type="AlphaFoldDB" id="A0A6G1GVU3"/>
<dbReference type="GO" id="GO:0009435">
    <property type="term" value="P:NAD+ biosynthetic process"/>
    <property type="evidence" value="ECO:0007669"/>
    <property type="project" value="UniProtKB-UniPathway"/>
</dbReference>
<comment type="subcellular location">
    <subcellularLocation>
        <location evidence="2">Mitochondrion</location>
    </subcellularLocation>
</comment>
<keyword evidence="9 13" id="KW-0520">NAD</keyword>
<dbReference type="InterPro" id="IPR051182">
    <property type="entry name" value="Euk_NMN_adenylyltrnsfrase"/>
</dbReference>
<evidence type="ECO:0000256" key="8">
    <source>
        <dbReference type="ARBA" id="ARBA00022840"/>
    </source>
</evidence>
<dbReference type="EMBL" id="ML977165">
    <property type="protein sequence ID" value="KAF1984858.1"/>
    <property type="molecule type" value="Genomic_DNA"/>
</dbReference>
<sequence>MATTEPLPGYEFPSGKLAKLKDANKIPLVLVACGSFSPITNLHLRMFEMIRDHVRFQATNFEVVGGMFSPVGDAYKKAGLAPGEDRLNMCKLATSNSSWIAVDDYEVLNTAYVPTANVLDHFDHEINAKLGGVECENGEKKRCQVSLIAGADLIETMSAPGVWAEKDLDRILSRDVFIVERSGTDTSAALKSLERWRERIYVVQQLVSNDISSTKIRLFLKRDMSIRWLVPDAVEAYIQEHGLFRDESADKE</sequence>
<comment type="similarity">
    <text evidence="13">Belongs to the eukaryotic NMN adenylyltransferase family.</text>
</comment>
<dbReference type="PANTHER" id="PTHR12039:SF0">
    <property type="entry name" value="NICOTINAMIDE-NUCLEOTIDE ADENYLYLTRANSFERASE"/>
    <property type="match status" value="1"/>
</dbReference>
<accession>A0A6G1GVU3</accession>
<proteinExistence type="inferred from homology"/>
<keyword evidence="8 13" id="KW-0067">ATP-binding</keyword>
<feature type="domain" description="Cytidyltransferase-like" evidence="14">
    <location>
        <begin position="31"/>
        <end position="217"/>
    </location>
</feature>
<evidence type="ECO:0000256" key="2">
    <source>
        <dbReference type="ARBA" id="ARBA00004173"/>
    </source>
</evidence>
<evidence type="ECO:0000256" key="9">
    <source>
        <dbReference type="ARBA" id="ARBA00023027"/>
    </source>
</evidence>
<comment type="pathway">
    <text evidence="13">Cofactor biosynthesis; NAD(+) biosynthesis; NAD(+) from nicotinamide D-ribonucleotide: step 1/1.</text>
</comment>
<dbReference type="InterPro" id="IPR005248">
    <property type="entry name" value="NadD/NMNAT"/>
</dbReference>
<dbReference type="FunFam" id="3.40.50.620:FF:000221">
    <property type="entry name" value="Nicotinamide/nicotinic acid mononucleotide adenylyltransferase 3"/>
    <property type="match status" value="1"/>
</dbReference>
<keyword evidence="7 13" id="KW-0547">Nucleotide-binding</keyword>
<evidence type="ECO:0000256" key="10">
    <source>
        <dbReference type="ARBA" id="ARBA00023128"/>
    </source>
</evidence>
<dbReference type="GO" id="GO:0005524">
    <property type="term" value="F:ATP binding"/>
    <property type="evidence" value="ECO:0007669"/>
    <property type="project" value="UniProtKB-KW"/>
</dbReference>
<dbReference type="EC" id="2.7.7.18" evidence="13"/>
<keyword evidence="4 13" id="KW-0662">Pyridine nucleotide biosynthesis</keyword>
<reference evidence="15" key="1">
    <citation type="journal article" date="2020" name="Stud. Mycol.">
        <title>101 Dothideomycetes genomes: a test case for predicting lifestyles and emergence of pathogens.</title>
        <authorList>
            <person name="Haridas S."/>
            <person name="Albert R."/>
            <person name="Binder M."/>
            <person name="Bloem J."/>
            <person name="Labutti K."/>
            <person name="Salamov A."/>
            <person name="Andreopoulos B."/>
            <person name="Baker S."/>
            <person name="Barry K."/>
            <person name="Bills G."/>
            <person name="Bluhm B."/>
            <person name="Cannon C."/>
            <person name="Castanera R."/>
            <person name="Culley D."/>
            <person name="Daum C."/>
            <person name="Ezra D."/>
            <person name="Gonzalez J."/>
            <person name="Henrissat B."/>
            <person name="Kuo A."/>
            <person name="Liang C."/>
            <person name="Lipzen A."/>
            <person name="Lutzoni F."/>
            <person name="Magnuson J."/>
            <person name="Mondo S."/>
            <person name="Nolan M."/>
            <person name="Ohm R."/>
            <person name="Pangilinan J."/>
            <person name="Park H.-J."/>
            <person name="Ramirez L."/>
            <person name="Alfaro M."/>
            <person name="Sun H."/>
            <person name="Tritt A."/>
            <person name="Yoshinaga Y."/>
            <person name="Zwiers L.-H."/>
            <person name="Turgeon B."/>
            <person name="Goodwin S."/>
            <person name="Spatafora J."/>
            <person name="Crous P."/>
            <person name="Grigoriev I."/>
        </authorList>
    </citation>
    <scope>NUCLEOTIDE SEQUENCE</scope>
    <source>
        <strain evidence="15">CBS 113979</strain>
    </source>
</reference>
<evidence type="ECO:0000256" key="7">
    <source>
        <dbReference type="ARBA" id="ARBA00022741"/>
    </source>
</evidence>
<comment type="subunit">
    <text evidence="3">Homotetramer.</text>
</comment>
<dbReference type="GO" id="GO:0004515">
    <property type="term" value="F:nicotinate-nucleotide adenylyltransferase activity"/>
    <property type="evidence" value="ECO:0007669"/>
    <property type="project" value="UniProtKB-EC"/>
</dbReference>
<dbReference type="GO" id="GO:0005759">
    <property type="term" value="C:mitochondrial matrix"/>
    <property type="evidence" value="ECO:0007669"/>
    <property type="project" value="UniProtKB-ARBA"/>
</dbReference>
<dbReference type="Gene3D" id="3.40.50.620">
    <property type="entry name" value="HUPs"/>
    <property type="match status" value="1"/>
</dbReference>
<comment type="catalytic activity">
    <reaction evidence="11 13">
        <text>beta-nicotinamide D-ribonucleotide + ATP + H(+) = diphosphate + NAD(+)</text>
        <dbReference type="Rhea" id="RHEA:21360"/>
        <dbReference type="ChEBI" id="CHEBI:14649"/>
        <dbReference type="ChEBI" id="CHEBI:15378"/>
        <dbReference type="ChEBI" id="CHEBI:30616"/>
        <dbReference type="ChEBI" id="CHEBI:33019"/>
        <dbReference type="ChEBI" id="CHEBI:57540"/>
        <dbReference type="EC" id="2.7.7.1"/>
    </reaction>
</comment>
<evidence type="ECO:0000256" key="3">
    <source>
        <dbReference type="ARBA" id="ARBA00011881"/>
    </source>
</evidence>
<name>A0A6G1GVU3_9PEZI</name>
<dbReference type="NCBIfam" id="TIGR00482">
    <property type="entry name" value="nicotinate (nicotinamide) nucleotide adenylyltransferase"/>
    <property type="match status" value="1"/>
</dbReference>
<dbReference type="OrthoDB" id="422187at2759"/>
<evidence type="ECO:0000259" key="14">
    <source>
        <dbReference type="Pfam" id="PF01467"/>
    </source>
</evidence>
<comment type="catalytic activity">
    <reaction evidence="13">
        <text>nicotinate beta-D-ribonucleotide + ATP + H(+) = deamido-NAD(+) + diphosphate</text>
        <dbReference type="Rhea" id="RHEA:22860"/>
        <dbReference type="ChEBI" id="CHEBI:15378"/>
        <dbReference type="ChEBI" id="CHEBI:30616"/>
        <dbReference type="ChEBI" id="CHEBI:33019"/>
        <dbReference type="ChEBI" id="CHEBI:57502"/>
        <dbReference type="ChEBI" id="CHEBI:58437"/>
        <dbReference type="EC" id="2.7.7.18"/>
    </reaction>
</comment>
<evidence type="ECO:0000313" key="15">
    <source>
        <dbReference type="EMBL" id="KAF1984858.1"/>
    </source>
</evidence>
<dbReference type="InterPro" id="IPR004821">
    <property type="entry name" value="Cyt_trans-like"/>
</dbReference>
<keyword evidence="16" id="KW-1185">Reference proteome</keyword>
<evidence type="ECO:0000313" key="16">
    <source>
        <dbReference type="Proteomes" id="UP000800041"/>
    </source>
</evidence>
<gene>
    <name evidence="15" type="ORF">K402DRAFT_335638</name>
</gene>
<keyword evidence="5 13" id="KW-0808">Transferase</keyword>
<dbReference type="Pfam" id="PF01467">
    <property type="entry name" value="CTP_transf_like"/>
    <property type="match status" value="1"/>
</dbReference>
<evidence type="ECO:0000256" key="11">
    <source>
        <dbReference type="ARBA" id="ARBA00049001"/>
    </source>
</evidence>
<evidence type="ECO:0000256" key="6">
    <source>
        <dbReference type="ARBA" id="ARBA00022695"/>
    </source>
</evidence>
<evidence type="ECO:0000256" key="1">
    <source>
        <dbReference type="ARBA" id="ARBA00001946"/>
    </source>
</evidence>
<keyword evidence="10" id="KW-0496">Mitochondrion</keyword>
<keyword evidence="6 13" id="KW-0548">Nucleotidyltransferase</keyword>
<protein>
    <recommendedName>
        <fullName evidence="13">Nicotinamide-nucleotide adenylyltransferase</fullName>
        <ecNumber evidence="13">2.7.7.1</ecNumber>
        <ecNumber evidence="13">2.7.7.18</ecNumber>
    </recommendedName>
</protein>
<dbReference type="EC" id="2.7.7.1" evidence="13"/>
<evidence type="ECO:0000256" key="12">
    <source>
        <dbReference type="ARBA" id="ARBA00093425"/>
    </source>
</evidence>
<evidence type="ECO:0000256" key="5">
    <source>
        <dbReference type="ARBA" id="ARBA00022679"/>
    </source>
</evidence>
<comment type="function">
    <text evidence="12">Catalyzes the formation of NAD(+) from nicotinamide mononucleotide (NMN) and ATP. Can also use the deamidated form; nicotinic acid mononucleotide (NaMN) as substrate with the same efficiency. Can use triazofurin monophosphate (TrMP) as substrate. Can also use GTP and ITP as nucleotide donors. Also catalyzes the reverse reaction, i.e. the pyrophosphorolytic cleavage of NAD(+). For the pyrophosphorolytic activity, can use NAD(+), NADH, NaAD, nicotinic acid adenine dinucleotide phosphate (NHD), nicotinamide guanine dinucleotide (NGD) as substrates. Fails to cleave phosphorylated dinucleotides NADP(+), NADPH and NaADP(+). Protects against axonal degeneration following injury. May be involved in the maintenance of axonal integrity. Also functions as a stress-response chaperone protein that prevents toxic aggregation of proteins; this function may be independent of its NAD(+) synthesis activity.</text>
</comment>
<dbReference type="PANTHER" id="PTHR12039">
    <property type="entry name" value="NICOTINAMIDE MONONUCLEOTIDE ADENYLYLTRANSFERASE"/>
    <property type="match status" value="1"/>
</dbReference>
<dbReference type="Proteomes" id="UP000800041">
    <property type="component" value="Unassembled WGS sequence"/>
</dbReference>
<dbReference type="InterPro" id="IPR014729">
    <property type="entry name" value="Rossmann-like_a/b/a_fold"/>
</dbReference>
<evidence type="ECO:0000256" key="4">
    <source>
        <dbReference type="ARBA" id="ARBA00022642"/>
    </source>
</evidence>